<organism evidence="7 8">
    <name type="scientific">Dimorphilus gyrociliatus</name>
    <dbReference type="NCBI Taxonomy" id="2664684"/>
    <lineage>
        <taxon>Eukaryota</taxon>
        <taxon>Metazoa</taxon>
        <taxon>Spiralia</taxon>
        <taxon>Lophotrochozoa</taxon>
        <taxon>Annelida</taxon>
        <taxon>Polychaeta</taxon>
        <taxon>Polychaeta incertae sedis</taxon>
        <taxon>Dinophilidae</taxon>
        <taxon>Dimorphilus</taxon>
    </lineage>
</organism>
<sequence>MPLRASFPPTKSKPINSDRLKLAKELVEKAIRNKKIFTIQGPYRPIRAALRRRGWVERFYKPSKLKSPRKNEERDEKESDSDDDDLTDADDDDGPKPWEEEDGIYGIMSRMVRNIPPTFIWCIRSKEATEGAKLRCQQIINHYSGAGSFTTKSGLCLSCRDVPWFEKQDPNQFLPRSFRIANEEDRAAFVEDFRLTACESVLKWVLERNQMTGESTEDKDSKPMLPLSLLTNAIAFCKDFIRFKAHDDLDDSSSCMTKNSDSFWDDFLSSYYKLVHDGGWLPKTDEFIVEIKKISDIFLKLRPQHKIDGLRNVWVIKPGCKSRGRGIRCSSRLEDIVSLSRSAVGQRESKWVVQKYVERPLLIHSTKFDIRQWFLVTDWNPLTIWFYKTCYIRFCSKVFTLDNLEDVAVHLSNQCVQKHCVIDAESKIPKTRIWSLEEFKSWLKEYKTDKWDEKIYPGMKNSITCTLQASQDSIDCRKNSFELFGADFMIADDLEPWLIEINCSPTMGSGKSPTLTRLMNDVQEDTVKVILDRRFDKNSDTGMFELIYKANHVALPPYIGLDLSVSGTKVCLPVFKTPRTSKPAPESPNESAEEEKPEKRPETRPETPKVKLKYHKVKKPSPAIEKIEKVDKDEKEKGTNKEEEKTKRLSVNSDKDKQQPKLLSSKSIMEASESQLKAKQRYLSEKEKFVYSSSKISLETSDSQLKTTKHKLFLQNSFDADKNKDRDRESLSSSSKSLVESGEEKLKIARQKLLLHHSADSSIKLTDSDPSMKIDKLPKILQYTHRQQLTASVASVAPQLDPELSNLHFQRPFKGKKTSYSKANVRSFTKEGSTLTVKKIAHKRRKNYQQTNQQYQHHQPPHQTHHDLEIKSHRTIS</sequence>
<dbReference type="PROSITE" id="PS51221">
    <property type="entry name" value="TTL"/>
    <property type="match status" value="1"/>
</dbReference>
<proteinExistence type="predicted"/>
<comment type="subcellular location">
    <subcellularLocation>
        <location evidence="1">Cytoplasm</location>
    </subcellularLocation>
</comment>
<keyword evidence="3" id="KW-0436">Ligase</keyword>
<protein>
    <submittedName>
        <fullName evidence="7">DgyrCDS1842</fullName>
    </submittedName>
</protein>
<feature type="compositionally biased region" description="Basic and acidic residues" evidence="6">
    <location>
        <begin position="625"/>
        <end position="659"/>
    </location>
</feature>
<feature type="compositionally biased region" description="Acidic residues" evidence="6">
    <location>
        <begin position="78"/>
        <end position="101"/>
    </location>
</feature>
<accession>A0A7I8VDM5</accession>
<dbReference type="InterPro" id="IPR051437">
    <property type="entry name" value="TTLL_monoglycylase"/>
</dbReference>
<evidence type="ECO:0000256" key="5">
    <source>
        <dbReference type="ARBA" id="ARBA00022840"/>
    </source>
</evidence>
<feature type="compositionally biased region" description="Basic residues" evidence="6">
    <location>
        <begin position="610"/>
        <end position="619"/>
    </location>
</feature>
<gene>
    <name evidence="7" type="ORF">DGYR_LOCUS1735</name>
</gene>
<keyword evidence="5" id="KW-0067">ATP-binding</keyword>
<evidence type="ECO:0000256" key="1">
    <source>
        <dbReference type="ARBA" id="ARBA00004496"/>
    </source>
</evidence>
<evidence type="ECO:0000256" key="4">
    <source>
        <dbReference type="ARBA" id="ARBA00022741"/>
    </source>
</evidence>
<dbReference type="GO" id="GO:0015630">
    <property type="term" value="C:microtubule cytoskeleton"/>
    <property type="evidence" value="ECO:0007669"/>
    <property type="project" value="TreeGrafter"/>
</dbReference>
<feature type="region of interest" description="Disordered" evidence="6">
    <location>
        <begin position="65"/>
        <end position="101"/>
    </location>
</feature>
<dbReference type="OrthoDB" id="202825at2759"/>
<dbReference type="SUPFAM" id="SSF56059">
    <property type="entry name" value="Glutathione synthetase ATP-binding domain-like"/>
    <property type="match status" value="1"/>
</dbReference>
<name>A0A7I8VDM5_9ANNE</name>
<feature type="compositionally biased region" description="Low complexity" evidence="6">
    <location>
        <begin position="848"/>
        <end position="862"/>
    </location>
</feature>
<feature type="region of interest" description="Disordered" evidence="6">
    <location>
        <begin position="846"/>
        <end position="877"/>
    </location>
</feature>
<dbReference type="AlphaFoldDB" id="A0A7I8VDM5"/>
<feature type="compositionally biased region" description="Basic and acidic residues" evidence="6">
    <location>
        <begin position="864"/>
        <end position="877"/>
    </location>
</feature>
<evidence type="ECO:0000256" key="2">
    <source>
        <dbReference type="ARBA" id="ARBA00022490"/>
    </source>
</evidence>
<keyword evidence="4" id="KW-0547">Nucleotide-binding</keyword>
<dbReference type="EMBL" id="CAJFCJ010000002">
    <property type="protein sequence ID" value="CAD5112626.1"/>
    <property type="molecule type" value="Genomic_DNA"/>
</dbReference>
<dbReference type="GO" id="GO:0070736">
    <property type="term" value="F:protein-glycine ligase activity, initiating"/>
    <property type="evidence" value="ECO:0007669"/>
    <property type="project" value="TreeGrafter"/>
</dbReference>
<dbReference type="Proteomes" id="UP000549394">
    <property type="component" value="Unassembled WGS sequence"/>
</dbReference>
<evidence type="ECO:0000256" key="6">
    <source>
        <dbReference type="SAM" id="MobiDB-lite"/>
    </source>
</evidence>
<evidence type="ECO:0000313" key="8">
    <source>
        <dbReference type="Proteomes" id="UP000549394"/>
    </source>
</evidence>
<dbReference type="GO" id="GO:0005737">
    <property type="term" value="C:cytoplasm"/>
    <property type="evidence" value="ECO:0007669"/>
    <property type="project" value="UniProtKB-SubCell"/>
</dbReference>
<dbReference type="Pfam" id="PF03133">
    <property type="entry name" value="TTL"/>
    <property type="match status" value="1"/>
</dbReference>
<dbReference type="Gene3D" id="3.30.470.20">
    <property type="entry name" value="ATP-grasp fold, B domain"/>
    <property type="match status" value="1"/>
</dbReference>
<feature type="compositionally biased region" description="Basic and acidic residues" evidence="6">
    <location>
        <begin position="719"/>
        <end position="730"/>
    </location>
</feature>
<reference evidence="7 8" key="1">
    <citation type="submission" date="2020-08" db="EMBL/GenBank/DDBJ databases">
        <authorList>
            <person name="Hejnol A."/>
        </authorList>
    </citation>
    <scope>NUCLEOTIDE SEQUENCE [LARGE SCALE GENOMIC DNA]</scope>
</reference>
<feature type="compositionally biased region" description="Basic and acidic residues" evidence="6">
    <location>
        <begin position="594"/>
        <end position="609"/>
    </location>
</feature>
<comment type="caution">
    <text evidence="7">The sequence shown here is derived from an EMBL/GenBank/DDBJ whole genome shotgun (WGS) entry which is preliminary data.</text>
</comment>
<evidence type="ECO:0000313" key="7">
    <source>
        <dbReference type="EMBL" id="CAD5112626.1"/>
    </source>
</evidence>
<dbReference type="InterPro" id="IPR004344">
    <property type="entry name" value="TTL/TTLL_fam"/>
</dbReference>
<feature type="region of interest" description="Disordered" evidence="6">
    <location>
        <begin position="576"/>
        <end position="668"/>
    </location>
</feature>
<evidence type="ECO:0000256" key="3">
    <source>
        <dbReference type="ARBA" id="ARBA00022598"/>
    </source>
</evidence>
<dbReference type="PANTHER" id="PTHR45870:SF2">
    <property type="entry name" value="TUBULIN MONOGLYCYLASE TTLL3"/>
    <property type="match status" value="1"/>
</dbReference>
<keyword evidence="2" id="KW-0963">Cytoplasm</keyword>
<dbReference type="GO" id="GO:0005524">
    <property type="term" value="F:ATP binding"/>
    <property type="evidence" value="ECO:0007669"/>
    <property type="project" value="UniProtKB-KW"/>
</dbReference>
<keyword evidence="8" id="KW-1185">Reference proteome</keyword>
<dbReference type="PANTHER" id="PTHR45870">
    <property type="entry name" value="TUBULIN MONOGLYCYLASE TTLL3"/>
    <property type="match status" value="1"/>
</dbReference>
<feature type="region of interest" description="Disordered" evidence="6">
    <location>
        <begin position="714"/>
        <end position="738"/>
    </location>
</feature>